<feature type="region of interest" description="Disordered" evidence="1">
    <location>
        <begin position="60"/>
        <end position="102"/>
    </location>
</feature>
<feature type="signal peptide" evidence="2">
    <location>
        <begin position="1"/>
        <end position="33"/>
    </location>
</feature>
<evidence type="ECO:0000313" key="3">
    <source>
        <dbReference type="EMBL" id="GMI06334.1"/>
    </source>
</evidence>
<keyword evidence="4" id="KW-1185">Reference proteome</keyword>
<feature type="compositionally biased region" description="Low complexity" evidence="1">
    <location>
        <begin position="72"/>
        <end position="90"/>
    </location>
</feature>
<evidence type="ECO:0000256" key="2">
    <source>
        <dbReference type="SAM" id="SignalP"/>
    </source>
</evidence>
<protein>
    <submittedName>
        <fullName evidence="3">Uncharacterized protein</fullName>
    </submittedName>
</protein>
<evidence type="ECO:0000313" key="4">
    <source>
        <dbReference type="Proteomes" id="UP001165160"/>
    </source>
</evidence>
<name>A0A9W7FA38_9STRA</name>
<dbReference type="AlphaFoldDB" id="A0A9W7FA38"/>
<gene>
    <name evidence="3" type="ORF">TrVE_jg7695</name>
</gene>
<sequence>MDWNGCIMNGSLFVSVSISTNLALTLMFNGGDAYDDSTLGPTDMDPRLEFKSKDNVRFPWMSIKDPSPPSSPSSRSSLTSSETTTPHTSSINFLSTQGWARPGCYCPDCT</sequence>
<dbReference type="EMBL" id="BRXX01000345">
    <property type="protein sequence ID" value="GMI06334.1"/>
    <property type="molecule type" value="Genomic_DNA"/>
</dbReference>
<comment type="caution">
    <text evidence="3">The sequence shown here is derived from an EMBL/GenBank/DDBJ whole genome shotgun (WGS) entry which is preliminary data.</text>
</comment>
<feature type="chain" id="PRO_5040727155" evidence="2">
    <location>
        <begin position="34"/>
        <end position="110"/>
    </location>
</feature>
<proteinExistence type="predicted"/>
<dbReference type="Proteomes" id="UP001165160">
    <property type="component" value="Unassembled WGS sequence"/>
</dbReference>
<evidence type="ECO:0000256" key="1">
    <source>
        <dbReference type="SAM" id="MobiDB-lite"/>
    </source>
</evidence>
<reference evidence="4" key="1">
    <citation type="journal article" date="2023" name="Commun. Biol.">
        <title>Genome analysis of Parmales, the sister group of diatoms, reveals the evolutionary specialization of diatoms from phago-mixotrophs to photoautotrophs.</title>
        <authorList>
            <person name="Ban H."/>
            <person name="Sato S."/>
            <person name="Yoshikawa S."/>
            <person name="Yamada K."/>
            <person name="Nakamura Y."/>
            <person name="Ichinomiya M."/>
            <person name="Sato N."/>
            <person name="Blanc-Mathieu R."/>
            <person name="Endo H."/>
            <person name="Kuwata A."/>
            <person name="Ogata H."/>
        </authorList>
    </citation>
    <scope>NUCLEOTIDE SEQUENCE [LARGE SCALE GENOMIC DNA]</scope>
    <source>
        <strain evidence="4">NIES 3699</strain>
    </source>
</reference>
<organism evidence="3 4">
    <name type="scientific">Triparma verrucosa</name>
    <dbReference type="NCBI Taxonomy" id="1606542"/>
    <lineage>
        <taxon>Eukaryota</taxon>
        <taxon>Sar</taxon>
        <taxon>Stramenopiles</taxon>
        <taxon>Ochrophyta</taxon>
        <taxon>Bolidophyceae</taxon>
        <taxon>Parmales</taxon>
        <taxon>Triparmaceae</taxon>
        <taxon>Triparma</taxon>
    </lineage>
</organism>
<keyword evidence="2" id="KW-0732">Signal</keyword>
<accession>A0A9W7FA38</accession>